<evidence type="ECO:0000313" key="2">
    <source>
        <dbReference type="Proteomes" id="UP001305414"/>
    </source>
</evidence>
<accession>A0AAN7UYA2</accession>
<dbReference type="EMBL" id="JAWHQM010000027">
    <property type="protein sequence ID" value="KAK5632894.1"/>
    <property type="molecule type" value="Genomic_DNA"/>
</dbReference>
<organism evidence="1 2">
    <name type="scientific">Xylaria bambusicola</name>
    <dbReference type="NCBI Taxonomy" id="326684"/>
    <lineage>
        <taxon>Eukaryota</taxon>
        <taxon>Fungi</taxon>
        <taxon>Dikarya</taxon>
        <taxon>Ascomycota</taxon>
        <taxon>Pezizomycotina</taxon>
        <taxon>Sordariomycetes</taxon>
        <taxon>Xylariomycetidae</taxon>
        <taxon>Xylariales</taxon>
        <taxon>Xylariaceae</taxon>
        <taxon>Xylaria</taxon>
    </lineage>
</organism>
<proteinExistence type="predicted"/>
<protein>
    <submittedName>
        <fullName evidence="1">Uncharacterized protein</fullName>
    </submittedName>
</protein>
<evidence type="ECO:0000313" key="1">
    <source>
        <dbReference type="EMBL" id="KAK5632894.1"/>
    </source>
</evidence>
<dbReference type="AlphaFoldDB" id="A0AAN7UYA2"/>
<dbReference type="Proteomes" id="UP001305414">
    <property type="component" value="Unassembled WGS sequence"/>
</dbReference>
<comment type="caution">
    <text evidence="1">The sequence shown here is derived from an EMBL/GenBank/DDBJ whole genome shotgun (WGS) entry which is preliminary data.</text>
</comment>
<sequence>MPGVIIEPLAGCIKWLPPKEDLVPDDPEIDDGCCNHPVVILSTVPRANKVDILIVSSLQRS</sequence>
<reference evidence="1 2" key="1">
    <citation type="submission" date="2023-10" db="EMBL/GenBank/DDBJ databases">
        <title>Draft genome sequence of Xylaria bambusicola isolate GMP-LS, the root and basal stem rot pathogen of sugarcane in Indonesia.</title>
        <authorList>
            <person name="Selvaraj P."/>
            <person name="Muralishankar V."/>
            <person name="Muruganantham S."/>
            <person name="Sp S."/>
            <person name="Haryani S."/>
            <person name="Lau K.J.X."/>
            <person name="Naqvi N.I."/>
        </authorList>
    </citation>
    <scope>NUCLEOTIDE SEQUENCE [LARGE SCALE GENOMIC DNA]</scope>
    <source>
        <strain evidence="1">GMP-LS</strain>
    </source>
</reference>
<gene>
    <name evidence="1" type="ORF">RRF57_008608</name>
</gene>
<name>A0AAN7UYA2_9PEZI</name>
<keyword evidence="2" id="KW-1185">Reference proteome</keyword>